<dbReference type="InterPro" id="IPR050989">
    <property type="entry name" value="Rap1_Ran_GAP"/>
</dbReference>
<dbReference type="SUPFAM" id="SSF50156">
    <property type="entry name" value="PDZ domain-like"/>
    <property type="match status" value="1"/>
</dbReference>
<evidence type="ECO:0000313" key="3">
    <source>
        <dbReference type="EMBL" id="KAJ7389259.1"/>
    </source>
</evidence>
<proteinExistence type="predicted"/>
<dbReference type="Gene3D" id="2.30.42.10">
    <property type="match status" value="1"/>
</dbReference>
<evidence type="ECO:0000313" key="4">
    <source>
        <dbReference type="Proteomes" id="UP001163046"/>
    </source>
</evidence>
<gene>
    <name evidence="3" type="primary">SIPA1L2_2</name>
    <name evidence="3" type="ORF">OS493_032727</name>
</gene>
<sequence>MARRTRHEYLKDLATNYVTNTTLETGAKGKGILRSTKKKEKVEDYRNSSMIECKMGISADTLVLVHSSSQEVLFSIPAKSVIGWTSLSQSIKVFYGSGDCLVLNIPTSDSDDIPEIVRRLEEISIGCQTQTMTLRRNGMGQLGFHVQFEGLIADVEPSGFAWQAGLRQGSRLVEINGMIVATLSHDQMIDILRKPGSVSAVIVPPFQSGKPRKGIQPLSGSYWTSSSRASVTTMSSCGSASSVAEEAEPRDHSAASNSSITAPDNGRKQTAKVTSKNSVKGKDSPWIMRGNNSTPVDARAMYSGSRPPDPPMSPGASSASSVSGSSSTLHEHRDNKPLHTGLLTQ</sequence>
<feature type="region of interest" description="Disordered" evidence="1">
    <location>
        <begin position="240"/>
        <end position="345"/>
    </location>
</feature>
<comment type="caution">
    <text evidence="3">The sequence shown here is derived from an EMBL/GenBank/DDBJ whole genome shotgun (WGS) entry which is preliminary data.</text>
</comment>
<dbReference type="PANTHER" id="PTHR15711:SF22">
    <property type="entry name" value="RAP-GAP DOMAIN-CONTAINING PROTEIN"/>
    <property type="match status" value="1"/>
</dbReference>
<keyword evidence="4" id="KW-1185">Reference proteome</keyword>
<reference evidence="3" key="1">
    <citation type="submission" date="2023-01" db="EMBL/GenBank/DDBJ databases">
        <title>Genome assembly of the deep-sea coral Lophelia pertusa.</title>
        <authorList>
            <person name="Herrera S."/>
            <person name="Cordes E."/>
        </authorList>
    </citation>
    <scope>NUCLEOTIDE SEQUENCE</scope>
    <source>
        <strain evidence="3">USNM1676648</strain>
        <tissue evidence="3">Polyp</tissue>
    </source>
</reference>
<organism evidence="3 4">
    <name type="scientific">Desmophyllum pertusum</name>
    <dbReference type="NCBI Taxonomy" id="174260"/>
    <lineage>
        <taxon>Eukaryota</taxon>
        <taxon>Metazoa</taxon>
        <taxon>Cnidaria</taxon>
        <taxon>Anthozoa</taxon>
        <taxon>Hexacorallia</taxon>
        <taxon>Scleractinia</taxon>
        <taxon>Caryophylliina</taxon>
        <taxon>Caryophylliidae</taxon>
        <taxon>Desmophyllum</taxon>
    </lineage>
</organism>
<protein>
    <submittedName>
        <fullName evidence="3">Signal-induced proliferation-associated 1-like protein 2</fullName>
    </submittedName>
</protein>
<dbReference type="InterPro" id="IPR001478">
    <property type="entry name" value="PDZ"/>
</dbReference>
<dbReference type="AlphaFoldDB" id="A0A9X0A085"/>
<dbReference type="Proteomes" id="UP001163046">
    <property type="component" value="Unassembled WGS sequence"/>
</dbReference>
<dbReference type="Pfam" id="PF00595">
    <property type="entry name" value="PDZ"/>
    <property type="match status" value="1"/>
</dbReference>
<dbReference type="GO" id="GO:0005737">
    <property type="term" value="C:cytoplasm"/>
    <property type="evidence" value="ECO:0007669"/>
    <property type="project" value="TreeGrafter"/>
</dbReference>
<dbReference type="PANTHER" id="PTHR15711">
    <property type="entry name" value="RAP GTPASE-ACTIVATING PROTEIN"/>
    <property type="match status" value="1"/>
</dbReference>
<name>A0A9X0A085_9CNID</name>
<dbReference type="InterPro" id="IPR036034">
    <property type="entry name" value="PDZ_sf"/>
</dbReference>
<dbReference type="SMART" id="SM00228">
    <property type="entry name" value="PDZ"/>
    <property type="match status" value="1"/>
</dbReference>
<feature type="domain" description="PDZ" evidence="2">
    <location>
        <begin position="131"/>
        <end position="207"/>
    </location>
</feature>
<dbReference type="PROSITE" id="PS50106">
    <property type="entry name" value="PDZ"/>
    <property type="match status" value="1"/>
</dbReference>
<evidence type="ECO:0000259" key="2">
    <source>
        <dbReference type="PROSITE" id="PS50106"/>
    </source>
</evidence>
<dbReference type="CDD" id="cd06745">
    <property type="entry name" value="PDZ_SIPA1-like"/>
    <property type="match status" value="1"/>
</dbReference>
<dbReference type="OrthoDB" id="2499658at2759"/>
<feature type="compositionally biased region" description="Low complexity" evidence="1">
    <location>
        <begin position="314"/>
        <end position="327"/>
    </location>
</feature>
<dbReference type="GO" id="GO:0005096">
    <property type="term" value="F:GTPase activator activity"/>
    <property type="evidence" value="ECO:0007669"/>
    <property type="project" value="TreeGrafter"/>
</dbReference>
<evidence type="ECO:0000256" key="1">
    <source>
        <dbReference type="SAM" id="MobiDB-lite"/>
    </source>
</evidence>
<dbReference type="EMBL" id="MU825437">
    <property type="protein sequence ID" value="KAJ7389259.1"/>
    <property type="molecule type" value="Genomic_DNA"/>
</dbReference>
<accession>A0A9X0A085</accession>